<feature type="compositionally biased region" description="Low complexity" evidence="1">
    <location>
        <begin position="32"/>
        <end position="46"/>
    </location>
</feature>
<accession>A0A9E8ZKK5</accession>
<evidence type="ECO:0000256" key="1">
    <source>
        <dbReference type="SAM" id="MobiDB-lite"/>
    </source>
</evidence>
<dbReference type="Proteomes" id="UP001163152">
    <property type="component" value="Chromosome"/>
</dbReference>
<dbReference type="KEGG" id="tsin:OXH18_24070"/>
<feature type="chain" id="PRO_5039667738" description="DUF1795 domain-containing protein" evidence="2">
    <location>
        <begin position="20"/>
        <end position="201"/>
    </location>
</feature>
<dbReference type="AlphaFoldDB" id="A0A9E8ZKK5"/>
<keyword evidence="4" id="KW-1185">Reference proteome</keyword>
<feature type="signal peptide" evidence="2">
    <location>
        <begin position="1"/>
        <end position="19"/>
    </location>
</feature>
<sequence length="201" mass="22226">MNHAVRLISLLLLSSLILAACSKTNLTNTIQPPATVTPPNAAPPTVKASASPPPSTELTQTYEEPQGSFTISFPQGYQFEQSDKGVIFRSEDEAFRGEVVFGSAQGGKYTSDQLESFLKEAYRTNLKLTEVEWQKTETQPDGSLRIDWVGKDPQGNVLDAESFIEQRGDTIYILTLSGINKPYLDYLTDAQAIVNSYRVRE</sequence>
<evidence type="ECO:0000256" key="2">
    <source>
        <dbReference type="SAM" id="SignalP"/>
    </source>
</evidence>
<dbReference type="PROSITE" id="PS51257">
    <property type="entry name" value="PROKAR_LIPOPROTEIN"/>
    <property type="match status" value="1"/>
</dbReference>
<proteinExistence type="predicted"/>
<evidence type="ECO:0000313" key="3">
    <source>
        <dbReference type="EMBL" id="WAL60206.1"/>
    </source>
</evidence>
<evidence type="ECO:0000313" key="4">
    <source>
        <dbReference type="Proteomes" id="UP001163152"/>
    </source>
</evidence>
<protein>
    <recommendedName>
        <fullName evidence="5">DUF1795 domain-containing protein</fullName>
    </recommendedName>
</protein>
<dbReference type="RefSeq" id="WP_268610067.1">
    <property type="nucleotide sequence ID" value="NZ_CP113797.1"/>
</dbReference>
<evidence type="ECO:0008006" key="5">
    <source>
        <dbReference type="Google" id="ProtNLM"/>
    </source>
</evidence>
<dbReference type="EMBL" id="CP113797">
    <property type="protein sequence ID" value="WAL60206.1"/>
    <property type="molecule type" value="Genomic_DNA"/>
</dbReference>
<gene>
    <name evidence="3" type="ORF">OXH18_24070</name>
</gene>
<reference evidence="3" key="1">
    <citation type="submission" date="2022-12" db="EMBL/GenBank/DDBJ databases">
        <title>Polyphasic identification of a Novel Hot-Spring Cyanobacterium Ocullathermofonsia sinensis gen nov. sp. nov. and Genomic Insights on its Adaptations to the Thermal Habitat.</title>
        <authorList>
            <person name="Daroch M."/>
            <person name="Tang J."/>
            <person name="Jiang Y."/>
        </authorList>
    </citation>
    <scope>NUCLEOTIDE SEQUENCE</scope>
    <source>
        <strain evidence="3">PKUAC-SCTA174</strain>
    </source>
</reference>
<organism evidence="3 4">
    <name type="scientific">Thermocoleostomius sinensis A174</name>
    <dbReference type="NCBI Taxonomy" id="2016057"/>
    <lineage>
        <taxon>Bacteria</taxon>
        <taxon>Bacillati</taxon>
        <taxon>Cyanobacteriota</taxon>
        <taxon>Cyanophyceae</taxon>
        <taxon>Oculatellales</taxon>
        <taxon>Oculatellaceae</taxon>
        <taxon>Thermocoleostomius</taxon>
    </lineage>
</organism>
<name>A0A9E8ZKK5_9CYAN</name>
<keyword evidence="2" id="KW-0732">Signal</keyword>
<feature type="region of interest" description="Disordered" evidence="1">
    <location>
        <begin position="28"/>
        <end position="64"/>
    </location>
</feature>